<feature type="region of interest" description="Disordered" evidence="3">
    <location>
        <begin position="213"/>
        <end position="235"/>
    </location>
</feature>
<evidence type="ECO:0000256" key="1">
    <source>
        <dbReference type="ARBA" id="ARBA00022801"/>
    </source>
</evidence>
<keyword evidence="5" id="KW-1185">Reference proteome</keyword>
<dbReference type="Gene3D" id="3.40.50.1240">
    <property type="entry name" value="Phosphoglycerate mutase-like"/>
    <property type="match status" value="1"/>
</dbReference>
<dbReference type="SUPFAM" id="SSF53254">
    <property type="entry name" value="Phosphoglycerate mutase-like"/>
    <property type="match status" value="1"/>
</dbReference>
<dbReference type="Pfam" id="PF00300">
    <property type="entry name" value="His_Phos_1"/>
    <property type="match status" value="1"/>
</dbReference>
<keyword evidence="1" id="KW-0378">Hydrolase</keyword>
<dbReference type="CDD" id="cd07067">
    <property type="entry name" value="HP_PGM_like"/>
    <property type="match status" value="1"/>
</dbReference>
<evidence type="ECO:0000256" key="2">
    <source>
        <dbReference type="PIRSR" id="PIRSR613078-2"/>
    </source>
</evidence>
<feature type="compositionally biased region" description="Low complexity" evidence="3">
    <location>
        <begin position="219"/>
        <end position="230"/>
    </location>
</feature>
<dbReference type="AlphaFoldDB" id="A0AAD9Z909"/>
<evidence type="ECO:0000256" key="3">
    <source>
        <dbReference type="SAM" id="MobiDB-lite"/>
    </source>
</evidence>
<organism evidence="4 5">
    <name type="scientific">Lepraria neglecta</name>
    <dbReference type="NCBI Taxonomy" id="209136"/>
    <lineage>
        <taxon>Eukaryota</taxon>
        <taxon>Fungi</taxon>
        <taxon>Dikarya</taxon>
        <taxon>Ascomycota</taxon>
        <taxon>Pezizomycotina</taxon>
        <taxon>Lecanoromycetes</taxon>
        <taxon>OSLEUM clade</taxon>
        <taxon>Lecanoromycetidae</taxon>
        <taxon>Lecanorales</taxon>
        <taxon>Lecanorineae</taxon>
        <taxon>Stereocaulaceae</taxon>
        <taxon>Lepraria</taxon>
    </lineage>
</organism>
<dbReference type="InterPro" id="IPR013078">
    <property type="entry name" value="His_Pase_superF_clade-1"/>
</dbReference>
<dbReference type="GO" id="GO:0045820">
    <property type="term" value="P:negative regulation of glycolytic process"/>
    <property type="evidence" value="ECO:0007669"/>
    <property type="project" value="TreeGrafter"/>
</dbReference>
<name>A0AAD9Z909_9LECA</name>
<feature type="region of interest" description="Disordered" evidence="3">
    <location>
        <begin position="91"/>
        <end position="118"/>
    </location>
</feature>
<sequence>MVRRLTIAGVKDSALTNHGNLQAERLGKFFTKNALHFTHVFSSDLQRAYKTANTICSWNDAAKGGKLEVTTLKVLREQDFGFYEGKPLYARSRDSTKSGKDNHRSQHQDDPDFQDVESKESMDSRMNTFLRDHLVPLLHNEKREKKEVVAIVSHGIILSHLWRCFLKLLPKNSVTLSPGLSVGTGVTPLEYLGGWSNTGYLELDVQKKWPATNNAAKASRSPPCSSESPSIDGSTPTLHEYKVIVKTVNGKEHLQGLKRTRIVGSSKYDEDQKSIESFFKKRMVG</sequence>
<gene>
    <name evidence="4" type="ORF">OEA41_006462</name>
</gene>
<proteinExistence type="predicted"/>
<dbReference type="GO" id="GO:0043456">
    <property type="term" value="P:regulation of pentose-phosphate shunt"/>
    <property type="evidence" value="ECO:0007669"/>
    <property type="project" value="TreeGrafter"/>
</dbReference>
<dbReference type="GO" id="GO:0005829">
    <property type="term" value="C:cytosol"/>
    <property type="evidence" value="ECO:0007669"/>
    <property type="project" value="TreeGrafter"/>
</dbReference>
<accession>A0AAD9Z909</accession>
<dbReference type="GO" id="GO:0004331">
    <property type="term" value="F:fructose-2,6-bisphosphate 2-phosphatase activity"/>
    <property type="evidence" value="ECO:0007669"/>
    <property type="project" value="TreeGrafter"/>
</dbReference>
<dbReference type="EMBL" id="JASNWA010000007">
    <property type="protein sequence ID" value="KAK3173133.1"/>
    <property type="molecule type" value="Genomic_DNA"/>
</dbReference>
<evidence type="ECO:0000313" key="4">
    <source>
        <dbReference type="EMBL" id="KAK3173133.1"/>
    </source>
</evidence>
<evidence type="ECO:0008006" key="6">
    <source>
        <dbReference type="Google" id="ProtNLM"/>
    </source>
</evidence>
<evidence type="ECO:0000313" key="5">
    <source>
        <dbReference type="Proteomes" id="UP001276659"/>
    </source>
</evidence>
<protein>
    <recommendedName>
        <fullName evidence="6">Phosphoglycerate mutase-like protein</fullName>
    </recommendedName>
</protein>
<comment type="caution">
    <text evidence="4">The sequence shown here is derived from an EMBL/GenBank/DDBJ whole genome shotgun (WGS) entry which is preliminary data.</text>
</comment>
<dbReference type="InterPro" id="IPR029033">
    <property type="entry name" value="His_PPase_superfam"/>
</dbReference>
<dbReference type="PANTHER" id="PTHR46517:SF1">
    <property type="entry name" value="FRUCTOSE-2,6-BISPHOSPHATASE TIGAR"/>
    <property type="match status" value="1"/>
</dbReference>
<reference evidence="4" key="1">
    <citation type="submission" date="2022-11" db="EMBL/GenBank/DDBJ databases">
        <title>Chromosomal genome sequence assembly and mating type (MAT) locus characterization of the leprose asexual lichenized fungus Lepraria neglecta (Nyl.) Erichsen.</title>
        <authorList>
            <person name="Allen J.L."/>
            <person name="Pfeffer B."/>
        </authorList>
    </citation>
    <scope>NUCLEOTIDE SEQUENCE</scope>
    <source>
        <strain evidence="4">Allen 5258</strain>
    </source>
</reference>
<dbReference type="InterPro" id="IPR051695">
    <property type="entry name" value="Phosphoglycerate_Mutase"/>
</dbReference>
<dbReference type="PANTHER" id="PTHR46517">
    <property type="entry name" value="FRUCTOSE-2,6-BISPHOSPHATASE TIGAR"/>
    <property type="match status" value="1"/>
</dbReference>
<feature type="binding site" evidence="2">
    <location>
        <position position="47"/>
    </location>
    <ligand>
        <name>substrate</name>
    </ligand>
</feature>
<dbReference type="Proteomes" id="UP001276659">
    <property type="component" value="Unassembled WGS sequence"/>
</dbReference>